<dbReference type="Gene3D" id="3.40.830.10">
    <property type="entry name" value="LigB-like"/>
    <property type="match status" value="1"/>
</dbReference>
<dbReference type="PANTHER" id="PTHR11060">
    <property type="entry name" value="PROTEIN MEMO1"/>
    <property type="match status" value="1"/>
</dbReference>
<keyword evidence="3" id="KW-1185">Reference proteome</keyword>
<dbReference type="NCBIfam" id="TIGR04336">
    <property type="entry name" value="AmmeMemoSam_B"/>
    <property type="match status" value="1"/>
</dbReference>
<dbReference type="Pfam" id="PF01875">
    <property type="entry name" value="Memo"/>
    <property type="match status" value="1"/>
</dbReference>
<dbReference type="CDD" id="cd07361">
    <property type="entry name" value="MEMO_like"/>
    <property type="match status" value="1"/>
</dbReference>
<evidence type="ECO:0000313" key="2">
    <source>
        <dbReference type="EMBL" id="PVU97357.1"/>
    </source>
</evidence>
<comment type="caution">
    <text evidence="2">The sequence shown here is derived from an EMBL/GenBank/DDBJ whole genome shotgun (WGS) entry which is preliminary data.</text>
</comment>
<dbReference type="HAMAP" id="MF_00055">
    <property type="entry name" value="MEMO1"/>
    <property type="match status" value="1"/>
</dbReference>
<gene>
    <name evidence="2" type="ORF">BB559_002059</name>
</gene>
<sequence>MSSLIRTASHAGSWYSDNPSTLRSSLRNWLDSVPDSLQNISPPKQNVPVPPSNTRAVIVPHAGYTYCGKTAAYAFKSINIEPIERIFIIGPSHSVYFEDCCLSISDEWETPFGNIHVDRKTVDELNQTGSFSEMSLEEEEDEHSLEMMVPYLYKVFSTKISSVSIVPVVVGNLDSNKERYYGELFAPYLDCPKTLFVISSDFCHWGSRFSYTFYSPVKSVEEKPSENVGYLTGGTSRSLSSKITKIDTSVPIYKSIEYLDHEAMEIISSINHTQFKSYLSKTKNTICGRHPIAILLAATEFLINEKQKPSDANSRTISRHPENVHLAFIDYSQSSKVASQRESSVSYASGVLYVS</sequence>
<organism evidence="2 3">
    <name type="scientific">Furculomyces boomerangus</name>
    <dbReference type="NCBI Taxonomy" id="61424"/>
    <lineage>
        <taxon>Eukaryota</taxon>
        <taxon>Fungi</taxon>
        <taxon>Fungi incertae sedis</taxon>
        <taxon>Zoopagomycota</taxon>
        <taxon>Kickxellomycotina</taxon>
        <taxon>Harpellomycetes</taxon>
        <taxon>Harpellales</taxon>
        <taxon>Harpellaceae</taxon>
        <taxon>Furculomyces</taxon>
    </lineage>
</organism>
<dbReference type="STRING" id="61424.A0A2T9YYG7"/>
<dbReference type="InterPro" id="IPR002737">
    <property type="entry name" value="MEMO1_fam"/>
</dbReference>
<evidence type="ECO:0000313" key="3">
    <source>
        <dbReference type="Proteomes" id="UP000245699"/>
    </source>
</evidence>
<dbReference type="PANTHER" id="PTHR11060:SF0">
    <property type="entry name" value="PROTEIN MEMO1"/>
    <property type="match status" value="1"/>
</dbReference>
<comment type="similarity">
    <text evidence="1">Belongs to the MEMO1 family.</text>
</comment>
<evidence type="ECO:0008006" key="4">
    <source>
        <dbReference type="Google" id="ProtNLM"/>
    </source>
</evidence>
<protein>
    <recommendedName>
        <fullName evidence="4">AmmeMemoRadiSam system protein B</fullName>
    </recommendedName>
</protein>
<dbReference type="OrthoDB" id="417112at2759"/>
<accession>A0A2T9YYG7</accession>
<dbReference type="Proteomes" id="UP000245699">
    <property type="component" value="Unassembled WGS sequence"/>
</dbReference>
<dbReference type="AlphaFoldDB" id="A0A2T9YYG7"/>
<reference evidence="2 3" key="1">
    <citation type="journal article" date="2018" name="MBio">
        <title>Comparative Genomics Reveals the Core Gene Toolbox for the Fungus-Insect Symbiosis.</title>
        <authorList>
            <person name="Wang Y."/>
            <person name="Stata M."/>
            <person name="Wang W."/>
            <person name="Stajich J.E."/>
            <person name="White M.M."/>
            <person name="Moncalvo J.M."/>
        </authorList>
    </citation>
    <scope>NUCLEOTIDE SEQUENCE [LARGE SCALE GENOMIC DNA]</scope>
    <source>
        <strain evidence="2 3">AUS-77-4</strain>
    </source>
</reference>
<proteinExistence type="inferred from homology"/>
<evidence type="ECO:0000256" key="1">
    <source>
        <dbReference type="ARBA" id="ARBA00006315"/>
    </source>
</evidence>
<name>A0A2T9YYG7_9FUNG</name>
<dbReference type="EMBL" id="MBFT01000110">
    <property type="protein sequence ID" value="PVU97357.1"/>
    <property type="molecule type" value="Genomic_DNA"/>
</dbReference>